<gene>
    <name evidence="1" type="ORF">O6H91_01G101100</name>
</gene>
<evidence type="ECO:0000313" key="1">
    <source>
        <dbReference type="EMBL" id="KAJ7569939.1"/>
    </source>
</evidence>
<evidence type="ECO:0000313" key="2">
    <source>
        <dbReference type="Proteomes" id="UP001162992"/>
    </source>
</evidence>
<accession>A0ACC2ETQ4</accession>
<organism evidence="1 2">
    <name type="scientific">Diphasiastrum complanatum</name>
    <name type="common">Issler's clubmoss</name>
    <name type="synonym">Lycopodium complanatum</name>
    <dbReference type="NCBI Taxonomy" id="34168"/>
    <lineage>
        <taxon>Eukaryota</taxon>
        <taxon>Viridiplantae</taxon>
        <taxon>Streptophyta</taxon>
        <taxon>Embryophyta</taxon>
        <taxon>Tracheophyta</taxon>
        <taxon>Lycopodiopsida</taxon>
        <taxon>Lycopodiales</taxon>
        <taxon>Lycopodiaceae</taxon>
        <taxon>Lycopodioideae</taxon>
        <taxon>Diphasiastrum</taxon>
    </lineage>
</organism>
<sequence>MLNGPNESLAFILVDAGFDTWVGNTRTTIWSPGHVQLSPNKQAYWNWTFDHLITYDLPTMLQFVYGTTGRKIHYIGHSQGSSIALGALSQGTSLTELFAASVLLSPVAYLNNTKSFYKAASDLHLDKLLTLAAVQEFNPLKGLGAQLLDTVCASDNILCRAFWAPASHFNYSRVSYYTQYEPQSTSTINIAHYAQMVRSGLFQKYDYGTKSNMLQYSQANPPIYDVSKIPQQVSLLLAYGGMDALADVKDVQNLMRDLKCHIQTLYMPDYGHSDFIVGMTANKDVYQPIIQYLTANSQ</sequence>
<proteinExistence type="predicted"/>
<reference evidence="2" key="1">
    <citation type="journal article" date="2024" name="Proc. Natl. Acad. Sci. U.S.A.">
        <title>Extraordinary preservation of gene collinearity over three hundred million years revealed in homosporous lycophytes.</title>
        <authorList>
            <person name="Li C."/>
            <person name="Wickell D."/>
            <person name="Kuo L.Y."/>
            <person name="Chen X."/>
            <person name="Nie B."/>
            <person name="Liao X."/>
            <person name="Peng D."/>
            <person name="Ji J."/>
            <person name="Jenkins J."/>
            <person name="Williams M."/>
            <person name="Shu S."/>
            <person name="Plott C."/>
            <person name="Barry K."/>
            <person name="Rajasekar S."/>
            <person name="Grimwood J."/>
            <person name="Han X."/>
            <person name="Sun S."/>
            <person name="Hou Z."/>
            <person name="He W."/>
            <person name="Dai G."/>
            <person name="Sun C."/>
            <person name="Schmutz J."/>
            <person name="Leebens-Mack J.H."/>
            <person name="Li F.W."/>
            <person name="Wang L."/>
        </authorList>
    </citation>
    <scope>NUCLEOTIDE SEQUENCE [LARGE SCALE GENOMIC DNA]</scope>
    <source>
        <strain evidence="2">cv. PW_Plant_1</strain>
    </source>
</reference>
<protein>
    <submittedName>
        <fullName evidence="1">Uncharacterized protein</fullName>
    </submittedName>
</protein>
<keyword evidence="2" id="KW-1185">Reference proteome</keyword>
<name>A0ACC2ETQ4_DIPCM</name>
<dbReference type="Proteomes" id="UP001162992">
    <property type="component" value="Chromosome 1"/>
</dbReference>
<dbReference type="EMBL" id="CM055092">
    <property type="protein sequence ID" value="KAJ7569939.1"/>
    <property type="molecule type" value="Genomic_DNA"/>
</dbReference>
<comment type="caution">
    <text evidence="1">The sequence shown here is derived from an EMBL/GenBank/DDBJ whole genome shotgun (WGS) entry which is preliminary data.</text>
</comment>